<dbReference type="Proteomes" id="UP000075683">
    <property type="component" value="Unassembled WGS sequence"/>
</dbReference>
<comment type="catalytic activity">
    <reaction evidence="13">
        <text>Hydrolysis of Ala-|-Gly bond in repressor LexA.</text>
        <dbReference type="EC" id="3.4.21.88"/>
    </reaction>
</comment>
<evidence type="ECO:0000256" key="4">
    <source>
        <dbReference type="ARBA" id="ARBA00022705"/>
    </source>
</evidence>
<keyword evidence="8 13" id="KW-0805">Transcription regulation</keyword>
<dbReference type="GO" id="GO:0006260">
    <property type="term" value="P:DNA replication"/>
    <property type="evidence" value="ECO:0007669"/>
    <property type="project" value="UniProtKB-UniRule"/>
</dbReference>
<feature type="domain" description="Peptidase S24/S26A/S26B/S26C" evidence="15">
    <location>
        <begin position="116"/>
        <end position="230"/>
    </location>
</feature>
<keyword evidence="7 13" id="KW-0068">Autocatalytic cleavage</keyword>
<evidence type="ECO:0000259" key="16">
    <source>
        <dbReference type="Pfam" id="PF01726"/>
    </source>
</evidence>
<dbReference type="CDD" id="cd00090">
    <property type="entry name" value="HTH_ARSR"/>
    <property type="match status" value="1"/>
</dbReference>
<evidence type="ECO:0000256" key="5">
    <source>
        <dbReference type="ARBA" id="ARBA00022763"/>
    </source>
</evidence>
<evidence type="ECO:0000256" key="10">
    <source>
        <dbReference type="ARBA" id="ARBA00023163"/>
    </source>
</evidence>
<dbReference type="GO" id="GO:0003677">
    <property type="term" value="F:DNA binding"/>
    <property type="evidence" value="ECO:0007669"/>
    <property type="project" value="UniProtKB-UniRule"/>
</dbReference>
<comment type="similarity">
    <text evidence="1 13 14">Belongs to the peptidase S24 family.</text>
</comment>
<dbReference type="PRINTS" id="PR00726">
    <property type="entry name" value="LEXASERPTASE"/>
</dbReference>
<evidence type="ECO:0000256" key="12">
    <source>
        <dbReference type="ARBA" id="ARBA00023236"/>
    </source>
</evidence>
<dbReference type="SUPFAM" id="SSF46785">
    <property type="entry name" value="Winged helix' DNA-binding domain"/>
    <property type="match status" value="1"/>
</dbReference>
<dbReference type="InterPro" id="IPR036286">
    <property type="entry name" value="LexA/Signal_pep-like_sf"/>
</dbReference>
<dbReference type="PANTHER" id="PTHR33516">
    <property type="entry name" value="LEXA REPRESSOR"/>
    <property type="match status" value="1"/>
</dbReference>
<feature type="DNA-binding region" description="H-T-H motif" evidence="13">
    <location>
        <begin position="59"/>
        <end position="79"/>
    </location>
</feature>
<dbReference type="GO" id="GO:0045892">
    <property type="term" value="P:negative regulation of DNA-templated transcription"/>
    <property type="evidence" value="ECO:0007669"/>
    <property type="project" value="UniProtKB-UniRule"/>
</dbReference>
<proteinExistence type="inferred from homology"/>
<dbReference type="InterPro" id="IPR050077">
    <property type="entry name" value="LexA_repressor"/>
</dbReference>
<keyword evidence="11 13" id="KW-0234">DNA repair</keyword>
<dbReference type="InterPro" id="IPR039418">
    <property type="entry name" value="LexA-like"/>
</dbReference>
<dbReference type="FunFam" id="1.10.10.10:FF:000009">
    <property type="entry name" value="LexA repressor"/>
    <property type="match status" value="1"/>
</dbReference>
<comment type="caution">
    <text evidence="17">The sequence shown here is derived from an EMBL/GenBank/DDBJ whole genome shotgun (WGS) entry which is preliminary data.</text>
</comment>
<dbReference type="InterPro" id="IPR015927">
    <property type="entry name" value="Peptidase_S24_S26A/B/C"/>
</dbReference>
<dbReference type="GO" id="GO:0009432">
    <property type="term" value="P:SOS response"/>
    <property type="evidence" value="ECO:0007669"/>
    <property type="project" value="UniProtKB-UniRule"/>
</dbReference>
<keyword evidence="12 13" id="KW-0742">SOS response</keyword>
<keyword evidence="10 13" id="KW-0804">Transcription</keyword>
<keyword evidence="4 13" id="KW-0235">DNA replication</keyword>
<dbReference type="GO" id="GO:0006508">
    <property type="term" value="P:proteolysis"/>
    <property type="evidence" value="ECO:0007669"/>
    <property type="project" value="UniProtKB-KW"/>
</dbReference>
<dbReference type="GO" id="GO:0006281">
    <property type="term" value="P:DNA repair"/>
    <property type="evidence" value="ECO:0007669"/>
    <property type="project" value="UniProtKB-UniRule"/>
</dbReference>
<feature type="site" description="Cleavage; by autolysis" evidence="13">
    <location>
        <begin position="123"/>
        <end position="124"/>
    </location>
</feature>
<dbReference type="InterPro" id="IPR006200">
    <property type="entry name" value="LexA"/>
</dbReference>
<evidence type="ECO:0000256" key="2">
    <source>
        <dbReference type="ARBA" id="ARBA00011738"/>
    </source>
</evidence>
<dbReference type="Pfam" id="PF01726">
    <property type="entry name" value="LexA_DNA_bind"/>
    <property type="match status" value="1"/>
</dbReference>
<dbReference type="Gene3D" id="1.10.10.10">
    <property type="entry name" value="Winged helix-like DNA-binding domain superfamily/Winged helix DNA-binding domain"/>
    <property type="match status" value="1"/>
</dbReference>
<gene>
    <name evidence="13" type="primary">lexA</name>
    <name evidence="17" type="ORF">B4135_1847</name>
</gene>
<evidence type="ECO:0000256" key="8">
    <source>
        <dbReference type="ARBA" id="ARBA00023015"/>
    </source>
</evidence>
<dbReference type="InterPro" id="IPR036390">
    <property type="entry name" value="WH_DNA-bd_sf"/>
</dbReference>
<dbReference type="HAMAP" id="MF_00015">
    <property type="entry name" value="LexA"/>
    <property type="match status" value="1"/>
</dbReference>
<keyword evidence="5 13" id="KW-0227">DNA damage</keyword>
<dbReference type="FunFam" id="2.10.109.10:FF:000001">
    <property type="entry name" value="LexA repressor"/>
    <property type="match status" value="1"/>
</dbReference>
<comment type="subunit">
    <text evidence="2 13">Homodimer.</text>
</comment>
<comment type="function">
    <text evidence="13">Represses a number of genes involved in the response to DNA damage (SOS response), including recA and lexA. In the presence of single-stranded DNA, RecA interacts with LexA causing an autocatalytic cleavage which disrupts the DNA-binding part of LexA, leading to derepression of the SOS regulon and eventually DNA repair.</text>
</comment>
<dbReference type="SUPFAM" id="SSF51306">
    <property type="entry name" value="LexA/Signal peptidase"/>
    <property type="match status" value="1"/>
</dbReference>
<dbReference type="GO" id="GO:0004252">
    <property type="term" value="F:serine-type endopeptidase activity"/>
    <property type="evidence" value="ECO:0007669"/>
    <property type="project" value="UniProtKB-UniRule"/>
</dbReference>
<dbReference type="Pfam" id="PF00717">
    <property type="entry name" value="Peptidase_S24"/>
    <property type="match status" value="1"/>
</dbReference>
<sequence>MFCVKEKANGCLFAAWRYAILVNKYGWKVENMSKLSKRQIEIFDFIKKNVKEKGYPPSVREIAEAVGLSSSSTVHGHLAKLENKGLIRRDPTKPRAIEILEKDENGSLFAPSRPVPVIGKVTAGLPITAVENIEDYFPLPEHIAPKDANVFMLEVVGDSMIEAGILDGDYVVVRQQNTAENGEIVVAMTEENEATVKRFYKEKNHIRLQPANSQMEPIIVRNVTILGKVIGVFRYIDG</sequence>
<evidence type="ECO:0000256" key="13">
    <source>
        <dbReference type="HAMAP-Rule" id="MF_00015"/>
    </source>
</evidence>
<dbReference type="PANTHER" id="PTHR33516:SF2">
    <property type="entry name" value="LEXA REPRESSOR-RELATED"/>
    <property type="match status" value="1"/>
</dbReference>
<keyword evidence="3 13" id="KW-0678">Repressor</keyword>
<accession>A0A150M7Z8</accession>
<evidence type="ECO:0000256" key="14">
    <source>
        <dbReference type="RuleBase" id="RU003991"/>
    </source>
</evidence>
<feature type="domain" description="LexA repressor DNA-binding" evidence="16">
    <location>
        <begin position="32"/>
        <end position="96"/>
    </location>
</feature>
<evidence type="ECO:0000313" key="18">
    <source>
        <dbReference type="Proteomes" id="UP000075683"/>
    </source>
</evidence>
<organism evidence="17 18">
    <name type="scientific">Caldibacillus debilis</name>
    <dbReference type="NCBI Taxonomy" id="301148"/>
    <lineage>
        <taxon>Bacteria</taxon>
        <taxon>Bacillati</taxon>
        <taxon>Bacillota</taxon>
        <taxon>Bacilli</taxon>
        <taxon>Bacillales</taxon>
        <taxon>Bacillaceae</taxon>
        <taxon>Caldibacillus</taxon>
    </lineage>
</organism>
<dbReference type="CDD" id="cd06529">
    <property type="entry name" value="S24_LexA-like"/>
    <property type="match status" value="1"/>
</dbReference>
<evidence type="ECO:0000256" key="7">
    <source>
        <dbReference type="ARBA" id="ARBA00022813"/>
    </source>
</evidence>
<evidence type="ECO:0000313" key="17">
    <source>
        <dbReference type="EMBL" id="KYD20546.1"/>
    </source>
</evidence>
<dbReference type="EMBL" id="LQYT01000034">
    <property type="protein sequence ID" value="KYD20546.1"/>
    <property type="molecule type" value="Genomic_DNA"/>
</dbReference>
<dbReference type="AlphaFoldDB" id="A0A150M7Z8"/>
<keyword evidence="17" id="KW-0645">Protease</keyword>
<evidence type="ECO:0000256" key="9">
    <source>
        <dbReference type="ARBA" id="ARBA00023125"/>
    </source>
</evidence>
<evidence type="ECO:0000256" key="11">
    <source>
        <dbReference type="ARBA" id="ARBA00023204"/>
    </source>
</evidence>
<evidence type="ECO:0000259" key="15">
    <source>
        <dbReference type="Pfam" id="PF00717"/>
    </source>
</evidence>
<reference evidence="17 18" key="1">
    <citation type="submission" date="2016-01" db="EMBL/GenBank/DDBJ databases">
        <title>Draft Genome Sequences of Seven Thermophilic Sporeformers Isolated from Foods.</title>
        <authorList>
            <person name="Berendsen E.M."/>
            <person name="Wells-Bennik M.H."/>
            <person name="Krawcyk A.O."/>
            <person name="De Jong A."/>
            <person name="Holsappel S."/>
            <person name="Eijlander R.T."/>
            <person name="Kuipers O.P."/>
        </authorList>
    </citation>
    <scope>NUCLEOTIDE SEQUENCE [LARGE SCALE GENOMIC DNA]</scope>
    <source>
        <strain evidence="17 18">B4135</strain>
    </source>
</reference>
<dbReference type="InterPro" id="IPR006197">
    <property type="entry name" value="Peptidase_S24_LexA"/>
</dbReference>
<dbReference type="Gene3D" id="2.10.109.10">
    <property type="entry name" value="Umud Fragment, subunit A"/>
    <property type="match status" value="1"/>
</dbReference>
<feature type="active site" description="For autocatalytic cleavage activity" evidence="13">
    <location>
        <position position="197"/>
    </location>
</feature>
<dbReference type="NCBIfam" id="TIGR00498">
    <property type="entry name" value="lexA"/>
    <property type="match status" value="1"/>
</dbReference>
<dbReference type="InterPro" id="IPR011991">
    <property type="entry name" value="ArsR-like_HTH"/>
</dbReference>
<dbReference type="PATRIC" id="fig|301148.3.peg.2878"/>
<protein>
    <recommendedName>
        <fullName evidence="13">LexA repressor</fullName>
        <ecNumber evidence="13">3.4.21.88</ecNumber>
    </recommendedName>
</protein>
<evidence type="ECO:0000256" key="3">
    <source>
        <dbReference type="ARBA" id="ARBA00022491"/>
    </source>
</evidence>
<dbReference type="STRING" id="301148.B4135_1847"/>
<dbReference type="InterPro" id="IPR036388">
    <property type="entry name" value="WH-like_DNA-bd_sf"/>
</dbReference>
<evidence type="ECO:0000256" key="1">
    <source>
        <dbReference type="ARBA" id="ARBA00007484"/>
    </source>
</evidence>
<feature type="active site" description="For autocatalytic cleavage activity" evidence="13">
    <location>
        <position position="159"/>
    </location>
</feature>
<dbReference type="InterPro" id="IPR006199">
    <property type="entry name" value="LexA_DNA-bd_dom"/>
</dbReference>
<keyword evidence="9 13" id="KW-0238">DNA-binding</keyword>
<evidence type="ECO:0000256" key="6">
    <source>
        <dbReference type="ARBA" id="ARBA00022801"/>
    </source>
</evidence>
<dbReference type="EC" id="3.4.21.88" evidence="13"/>
<name>A0A150M7Z8_9BACI</name>
<keyword evidence="6 13" id="KW-0378">Hydrolase</keyword>